<evidence type="ECO:0000256" key="5">
    <source>
        <dbReference type="ARBA" id="ARBA00022797"/>
    </source>
</evidence>
<comment type="pathway">
    <text evidence="2">Aromatic compound metabolism.</text>
</comment>
<keyword evidence="7 10" id="KW-0413">Isomerase</keyword>
<evidence type="ECO:0000256" key="6">
    <source>
        <dbReference type="ARBA" id="ARBA00023211"/>
    </source>
</evidence>
<dbReference type="Pfam" id="PF02746">
    <property type="entry name" value="MR_MLE_N"/>
    <property type="match status" value="1"/>
</dbReference>
<keyword evidence="6" id="KW-0464">Manganese</keyword>
<keyword evidence="5" id="KW-0058">Aromatic hydrocarbons catabolism</keyword>
<dbReference type="Gene3D" id="3.20.20.120">
    <property type="entry name" value="Enolase-like C-terminal domain"/>
    <property type="match status" value="1"/>
</dbReference>
<dbReference type="InterPro" id="IPR013342">
    <property type="entry name" value="Mandelate_racemase_C"/>
</dbReference>
<dbReference type="PANTHER" id="PTHR48073">
    <property type="entry name" value="O-SUCCINYLBENZOATE SYNTHASE-RELATED"/>
    <property type="match status" value="1"/>
</dbReference>
<keyword evidence="4" id="KW-0479">Metal-binding</keyword>
<dbReference type="GO" id="GO:0018850">
    <property type="term" value="F:chloromuconate cycloisomerase activity"/>
    <property type="evidence" value="ECO:0007669"/>
    <property type="project" value="UniProtKB-EC"/>
</dbReference>
<proteinExistence type="inferred from homology"/>
<dbReference type="InterPro" id="IPR029017">
    <property type="entry name" value="Enolase-like_N"/>
</dbReference>
<evidence type="ECO:0000259" key="9">
    <source>
        <dbReference type="SMART" id="SM00922"/>
    </source>
</evidence>
<dbReference type="InterPro" id="IPR013370">
    <property type="entry name" value="Chloromuconate_cycloisomerase"/>
</dbReference>
<comment type="similarity">
    <text evidence="3">Belongs to the mandelate racemase/muconate lactonizing enzyme family.</text>
</comment>
<dbReference type="InterPro" id="IPR036849">
    <property type="entry name" value="Enolase-like_C_sf"/>
</dbReference>
<dbReference type="GO" id="GO:0016854">
    <property type="term" value="F:racemase and epimerase activity"/>
    <property type="evidence" value="ECO:0007669"/>
    <property type="project" value="UniProtKB-ARBA"/>
</dbReference>
<dbReference type="GO" id="GO:0030145">
    <property type="term" value="F:manganese ion binding"/>
    <property type="evidence" value="ECO:0007669"/>
    <property type="project" value="InterPro"/>
</dbReference>
<evidence type="ECO:0000256" key="1">
    <source>
        <dbReference type="ARBA" id="ARBA00001936"/>
    </source>
</evidence>
<dbReference type="EMBL" id="CADIKM010000094">
    <property type="protein sequence ID" value="CAB3807081.1"/>
    <property type="molecule type" value="Genomic_DNA"/>
</dbReference>
<reference evidence="10 11" key="1">
    <citation type="submission" date="2020-04" db="EMBL/GenBank/DDBJ databases">
        <authorList>
            <person name="De Canck E."/>
        </authorList>
    </citation>
    <scope>NUCLEOTIDE SEQUENCE [LARGE SCALE GENOMIC DNA]</scope>
    <source>
        <strain evidence="10 11">LMG 28138</strain>
    </source>
</reference>
<keyword evidence="11" id="KW-1185">Reference proteome</keyword>
<dbReference type="SMART" id="SM00922">
    <property type="entry name" value="MR_MLE"/>
    <property type="match status" value="1"/>
</dbReference>
<evidence type="ECO:0000313" key="11">
    <source>
        <dbReference type="Proteomes" id="UP000494115"/>
    </source>
</evidence>
<dbReference type="InterPro" id="IPR029065">
    <property type="entry name" value="Enolase_C-like"/>
</dbReference>
<accession>A0A6S7DHG9</accession>
<dbReference type="SFLD" id="SFLDS00001">
    <property type="entry name" value="Enolase"/>
    <property type="match status" value="1"/>
</dbReference>
<dbReference type="GO" id="GO:0018849">
    <property type="term" value="F:muconate cycloisomerase activity"/>
    <property type="evidence" value="ECO:0007669"/>
    <property type="project" value="InterPro"/>
</dbReference>
<dbReference type="SFLD" id="SFLDF00009">
    <property type="entry name" value="o-succinylbenzoate_synthase"/>
    <property type="match status" value="1"/>
</dbReference>
<dbReference type="Proteomes" id="UP000494115">
    <property type="component" value="Unassembled WGS sequence"/>
</dbReference>
<name>A0A6S7DHG9_9BURK</name>
<dbReference type="GO" id="GO:0006518">
    <property type="term" value="P:peptide metabolic process"/>
    <property type="evidence" value="ECO:0007669"/>
    <property type="project" value="UniProtKB-ARBA"/>
</dbReference>
<evidence type="ECO:0000256" key="7">
    <source>
        <dbReference type="ARBA" id="ARBA00023235"/>
    </source>
</evidence>
<protein>
    <submittedName>
        <fullName evidence="10">Chloromuconate cycloisomerase</fullName>
        <ecNumber evidence="10">5.5.1.7</ecNumber>
    </submittedName>
</protein>
<gene>
    <name evidence="10" type="primary">tcbD</name>
    <name evidence="10" type="ORF">LMG28138_05886</name>
</gene>
<dbReference type="UniPathway" id="UPA00083"/>
<evidence type="ECO:0000313" key="10">
    <source>
        <dbReference type="EMBL" id="CAB3807081.1"/>
    </source>
</evidence>
<comment type="cofactor">
    <cofactor evidence="1">
        <name>Mn(2+)</name>
        <dbReference type="ChEBI" id="CHEBI:29035"/>
    </cofactor>
</comment>
<organism evidence="10 11">
    <name type="scientific">Pararobbsia alpina</name>
    <dbReference type="NCBI Taxonomy" id="621374"/>
    <lineage>
        <taxon>Bacteria</taxon>
        <taxon>Pseudomonadati</taxon>
        <taxon>Pseudomonadota</taxon>
        <taxon>Betaproteobacteria</taxon>
        <taxon>Burkholderiales</taxon>
        <taxon>Burkholderiaceae</taxon>
        <taxon>Pararobbsia</taxon>
    </lineage>
</organism>
<dbReference type="EC" id="5.5.1.7" evidence="10"/>
<evidence type="ECO:0000256" key="2">
    <source>
        <dbReference type="ARBA" id="ARBA00005211"/>
    </source>
</evidence>
<dbReference type="InterPro" id="IPR018110">
    <property type="entry name" value="Mandel_Rmase/mucon_lact_enz_CS"/>
</dbReference>
<feature type="active site" description="Proton acceptor" evidence="8">
    <location>
        <position position="171"/>
    </location>
</feature>
<evidence type="ECO:0000256" key="4">
    <source>
        <dbReference type="ARBA" id="ARBA00022723"/>
    </source>
</evidence>
<dbReference type="SFLD" id="SFLDG00180">
    <property type="entry name" value="muconate_cycloisomerase"/>
    <property type="match status" value="1"/>
</dbReference>
<evidence type="ECO:0000256" key="3">
    <source>
        <dbReference type="ARBA" id="ARBA00008031"/>
    </source>
</evidence>
<dbReference type="InterPro" id="IPR013341">
    <property type="entry name" value="Mandelate_racemase_N_dom"/>
</dbReference>
<sequence length="381" mass="39960">MTTVPLKISSLKVQRLDIPLVQPIAMSFGTVSKQNIVLVRITDQDGAEGCGEAAILGGPYWGAESAEGVQAAIEKYIAPAILGVPLDGLEAASLLLGKTIRGNAAAKSAVEMAILDLLGRRLDASSALFLGGLCRTQIPVAWTLSTGNVETDIAEGERALLDRGHRRFKVKLAKTNIAQDVQRVASIVEAFRGRATVIADVNQGWDEVTALRYLPLLQEAGLEAIEQPLPSHDIEGIVRVRSRLNIEVIADEVLTDASTALLLSAKGAASAFALKPNRDGGLINTKRLAGIANAAGIKLYGGTALETSLGTAASAILYGSIPELQLGSELFGPLGLECDLASASLSVRNGVLDVPTGAGLGVTLDEDRIRELAERTNAVFK</sequence>
<dbReference type="AlphaFoldDB" id="A0A6S7DHG9"/>
<feature type="domain" description="Mandelate racemase/muconate lactonizing enzyme C-terminal" evidence="9">
    <location>
        <begin position="150"/>
        <end position="247"/>
    </location>
</feature>
<dbReference type="PANTHER" id="PTHR48073:SF2">
    <property type="entry name" value="O-SUCCINYLBENZOATE SYNTHASE"/>
    <property type="match status" value="1"/>
</dbReference>
<dbReference type="NCBIfam" id="TIGR02534">
    <property type="entry name" value="mucon_cyclo"/>
    <property type="match status" value="1"/>
</dbReference>
<dbReference type="Gene3D" id="3.30.390.10">
    <property type="entry name" value="Enolase-like, N-terminal domain"/>
    <property type="match status" value="1"/>
</dbReference>
<dbReference type="SUPFAM" id="SSF54826">
    <property type="entry name" value="Enolase N-terminal domain-like"/>
    <property type="match status" value="1"/>
</dbReference>
<dbReference type="Pfam" id="PF13378">
    <property type="entry name" value="MR_MLE_C"/>
    <property type="match status" value="1"/>
</dbReference>
<dbReference type="RefSeq" id="WP_175108376.1">
    <property type="nucleotide sequence ID" value="NZ_CADIKM010000094.1"/>
</dbReference>
<dbReference type="GO" id="GO:0009063">
    <property type="term" value="P:amino acid catabolic process"/>
    <property type="evidence" value="ECO:0007669"/>
    <property type="project" value="InterPro"/>
</dbReference>
<dbReference type="PROSITE" id="PS00909">
    <property type="entry name" value="MR_MLE_2"/>
    <property type="match status" value="1"/>
</dbReference>
<dbReference type="SUPFAM" id="SSF51604">
    <property type="entry name" value="Enolase C-terminal domain-like"/>
    <property type="match status" value="1"/>
</dbReference>
<evidence type="ECO:0000256" key="8">
    <source>
        <dbReference type="PIRSR" id="PIRSR613370-1"/>
    </source>
</evidence>
<feature type="active site" description="Proton donor" evidence="8">
    <location>
        <position position="329"/>
    </location>
</feature>